<dbReference type="EMBL" id="NPDP01000009">
    <property type="protein sequence ID" value="PJZ30607.1"/>
    <property type="molecule type" value="Genomic_DNA"/>
</dbReference>
<reference evidence="1 4" key="2">
    <citation type="submission" date="2018-11" db="EMBL/GenBank/DDBJ databases">
        <title>Complete genome sequence of Leptospira kmetyi isolate LS 001/16 from soil sample associated with a leptospirosis patient in Kelantan.</title>
        <authorList>
            <person name="Muhammad Yusoff F."/>
            <person name="Muhammad Yusoff S."/>
            <person name="Ahmad M.N."/>
            <person name="Yusof N.Y."/>
            <person name="Aziah I."/>
        </authorList>
    </citation>
    <scope>NUCLEOTIDE SEQUENCE [LARGE SCALE GENOMIC DNA]</scope>
    <source>
        <strain evidence="1 4">LS 001/16</strain>
    </source>
</reference>
<organism evidence="1 4">
    <name type="scientific">Leptospira kmetyi</name>
    <dbReference type="NCBI Taxonomy" id="408139"/>
    <lineage>
        <taxon>Bacteria</taxon>
        <taxon>Pseudomonadati</taxon>
        <taxon>Spirochaetota</taxon>
        <taxon>Spirochaetia</taxon>
        <taxon>Leptospirales</taxon>
        <taxon>Leptospiraceae</taxon>
        <taxon>Leptospira</taxon>
    </lineage>
</organism>
<dbReference type="Proteomes" id="UP000231919">
    <property type="component" value="Unassembled WGS sequence"/>
</dbReference>
<gene>
    <name evidence="2" type="ORF">CH378_06975</name>
    <name evidence="1" type="ORF">EFP84_02830</name>
</gene>
<evidence type="ECO:0000313" key="3">
    <source>
        <dbReference type="Proteomes" id="UP000231919"/>
    </source>
</evidence>
<dbReference type="EMBL" id="CP033614">
    <property type="protein sequence ID" value="AYV54547.1"/>
    <property type="molecule type" value="Genomic_DNA"/>
</dbReference>
<evidence type="ECO:0000313" key="2">
    <source>
        <dbReference type="EMBL" id="PJZ30607.1"/>
    </source>
</evidence>
<evidence type="ECO:0000313" key="1">
    <source>
        <dbReference type="EMBL" id="AYV54547.1"/>
    </source>
</evidence>
<proteinExistence type="predicted"/>
<name>A0A2M9XTM3_9LEPT</name>
<dbReference type="KEGG" id="lkm:EFP84_02830"/>
<evidence type="ECO:0008006" key="5">
    <source>
        <dbReference type="Google" id="ProtNLM"/>
    </source>
</evidence>
<keyword evidence="3" id="KW-1185">Reference proteome</keyword>
<dbReference type="OrthoDB" id="338372at2"/>
<evidence type="ECO:0000313" key="4">
    <source>
        <dbReference type="Proteomes" id="UP000276407"/>
    </source>
</evidence>
<accession>A0A2M9XTM3</accession>
<reference evidence="2 3" key="1">
    <citation type="submission" date="2017-07" db="EMBL/GenBank/DDBJ databases">
        <title>Leptospira spp. isolated from tropical soils.</title>
        <authorList>
            <person name="Thibeaux R."/>
            <person name="Iraola G."/>
            <person name="Ferres I."/>
            <person name="Bierque E."/>
            <person name="Girault D."/>
            <person name="Soupe-Gilbert M.-E."/>
            <person name="Picardeau M."/>
            <person name="Goarant C."/>
        </authorList>
    </citation>
    <scope>NUCLEOTIDE SEQUENCE [LARGE SCALE GENOMIC DNA]</scope>
    <source>
        <strain evidence="2 3">JW2-C-B1</strain>
    </source>
</reference>
<sequence>MSKTSARPDRSSVFAIVFIFVLFSILTCRKGPSVSREEVQKLSKDYFTRLCTKTAECASRYLETLPASEKPSENAAYSVDQCMEEQKDQNILPDEYEKVTDAQIAKVKVCMEDLLKVPCEEMEGGGIPSCQELFQSSKDE</sequence>
<dbReference type="AlphaFoldDB" id="A0A2M9XTM3"/>
<dbReference type="NCBIfam" id="NF047485">
    <property type="entry name" value="LA_2478_plus"/>
    <property type="match status" value="1"/>
</dbReference>
<dbReference type="RefSeq" id="WP_010574613.1">
    <property type="nucleotide sequence ID" value="NZ_CP033614.1"/>
</dbReference>
<protein>
    <recommendedName>
        <fullName evidence="5">LipL41-expression chaperone Lep</fullName>
    </recommendedName>
</protein>
<dbReference type="Proteomes" id="UP000276407">
    <property type="component" value="Chromosome 1"/>
</dbReference>